<reference evidence="2" key="1">
    <citation type="journal article" date="2019" name="Int. J. Syst. Evol. Microbiol.">
        <title>The Global Catalogue of Microorganisms (GCM) 10K type strain sequencing project: providing services to taxonomists for standard genome sequencing and annotation.</title>
        <authorList>
            <consortium name="The Broad Institute Genomics Platform"/>
            <consortium name="The Broad Institute Genome Sequencing Center for Infectious Disease"/>
            <person name="Wu L."/>
            <person name="Ma J."/>
        </authorList>
    </citation>
    <scope>NUCLEOTIDE SEQUENCE [LARGE SCALE GENOMIC DNA]</scope>
    <source>
        <strain evidence="2">KCTC 42447</strain>
    </source>
</reference>
<evidence type="ECO:0000313" key="2">
    <source>
        <dbReference type="Proteomes" id="UP001595630"/>
    </source>
</evidence>
<accession>A0ABV7T508</accession>
<organism evidence="1 2">
    <name type="scientific">Stutzerimonas tarimensis</name>
    <dbReference type="NCBI Taxonomy" id="1507735"/>
    <lineage>
        <taxon>Bacteria</taxon>
        <taxon>Pseudomonadati</taxon>
        <taxon>Pseudomonadota</taxon>
        <taxon>Gammaproteobacteria</taxon>
        <taxon>Pseudomonadales</taxon>
        <taxon>Pseudomonadaceae</taxon>
        <taxon>Stutzerimonas</taxon>
    </lineage>
</organism>
<keyword evidence="2" id="KW-1185">Reference proteome</keyword>
<dbReference type="Proteomes" id="UP001595630">
    <property type="component" value="Unassembled WGS sequence"/>
</dbReference>
<dbReference type="RefSeq" id="WP_386364565.1">
    <property type="nucleotide sequence ID" value="NZ_JBHRXZ010000022.1"/>
</dbReference>
<sequence>MNSVPISYLGVWQRRLLTTAKGARDDRSTVFWLQTPLLHGDLRLPALAYPEVASLEECSSEQMLLLSEQSGFAGLTQVEDDLCYWHRLIDYQPVGGTADIGEMRFDGADRLIETALDGSYQETWERLPHSLGINWGQWLRPADESARNACLLVAGDCFLFAAGRPVGLRRGGQLREHIAAASPARQLALMAFELSFGRIAGAGEPWQITHSSLPGRAGQALLPANCRADSAETIGAEPIARLGSYPPAGGWVCVPTPDFIAPQETPP</sequence>
<gene>
    <name evidence="1" type="ORF">ACFOMF_10595</name>
</gene>
<name>A0ABV7T508_9GAMM</name>
<protein>
    <submittedName>
        <fullName evidence="1">Uncharacterized protein</fullName>
    </submittedName>
</protein>
<evidence type="ECO:0000313" key="1">
    <source>
        <dbReference type="EMBL" id="MFC3608225.1"/>
    </source>
</evidence>
<dbReference type="EMBL" id="JBHRXZ010000022">
    <property type="protein sequence ID" value="MFC3608225.1"/>
    <property type="molecule type" value="Genomic_DNA"/>
</dbReference>
<proteinExistence type="predicted"/>
<comment type="caution">
    <text evidence="1">The sequence shown here is derived from an EMBL/GenBank/DDBJ whole genome shotgun (WGS) entry which is preliminary data.</text>
</comment>